<reference evidence="2 3" key="2">
    <citation type="submission" date="2014-05" db="EMBL/GenBank/DDBJ databases">
        <title>Genome sequence of Streptococcus gallolyticus.</title>
        <authorList>
            <person name="Del Campo R."/>
        </authorList>
    </citation>
    <scope>NUCLEOTIDE SEQUENCE [LARGE SCALE GENOMIC DNA]</scope>
    <source>
        <strain evidence="2 3">LMG17956</strain>
    </source>
</reference>
<gene>
    <name evidence="2" type="ORF">BN963_SGAL_00399</name>
</gene>
<sequence length="109" mass="12570">MDYKISYNAGALEALVEIKEYIINNFKSETSAKKVVDNIMQKISALEIFPEVGFDADERFGKTLDKRHKTRGLTIGKDYIALYFVNDEKKEVIITHIVSTRSDYVKLFK</sequence>
<dbReference type="NCBIfam" id="TIGR02385">
    <property type="entry name" value="RelE_StbE"/>
    <property type="match status" value="1"/>
</dbReference>
<evidence type="ECO:0000256" key="1">
    <source>
        <dbReference type="ARBA" id="ARBA00022649"/>
    </source>
</evidence>
<dbReference type="RefSeq" id="WP_039692818.1">
    <property type="nucleotide sequence ID" value="NZ_JAKEIN010000001.1"/>
</dbReference>
<dbReference type="AlphaFoldDB" id="A0A060RG16"/>
<evidence type="ECO:0000313" key="3">
    <source>
        <dbReference type="Proteomes" id="UP000027584"/>
    </source>
</evidence>
<keyword evidence="1" id="KW-1277">Toxin-antitoxin system</keyword>
<accession>A0A060RG16</accession>
<dbReference type="InterPro" id="IPR035093">
    <property type="entry name" value="RelE/ParE_toxin_dom_sf"/>
</dbReference>
<evidence type="ECO:0000313" key="2">
    <source>
        <dbReference type="EMBL" id="CDO17219.1"/>
    </source>
</evidence>
<dbReference type="InterPro" id="IPR007712">
    <property type="entry name" value="RelE/ParE_toxin"/>
</dbReference>
<proteinExistence type="predicted"/>
<organism evidence="2 3">
    <name type="scientific">Streptococcus gallolyticus</name>
    <dbReference type="NCBI Taxonomy" id="315405"/>
    <lineage>
        <taxon>Bacteria</taxon>
        <taxon>Bacillati</taxon>
        <taxon>Bacillota</taxon>
        <taxon>Bacilli</taxon>
        <taxon>Lactobacillales</taxon>
        <taxon>Streptococcaceae</taxon>
        <taxon>Streptococcus</taxon>
    </lineage>
</organism>
<dbReference type="Gene3D" id="3.30.2310.20">
    <property type="entry name" value="RelE-like"/>
    <property type="match status" value="1"/>
</dbReference>
<comment type="caution">
    <text evidence="2">The sequence shown here is derived from an EMBL/GenBank/DDBJ whole genome shotgun (WGS) entry which is preliminary data.</text>
</comment>
<dbReference type="Pfam" id="PF05016">
    <property type="entry name" value="ParE_toxin"/>
    <property type="match status" value="1"/>
</dbReference>
<protein>
    <submittedName>
        <fullName evidence="2">Uncharacterized protein</fullName>
    </submittedName>
</protein>
<reference evidence="2 3" key="1">
    <citation type="submission" date="2014-02" db="EMBL/GenBank/DDBJ databases">
        <authorList>
            <person name="Manrique M."/>
        </authorList>
    </citation>
    <scope>NUCLEOTIDE SEQUENCE [LARGE SCALE GENOMIC DNA]</scope>
    <source>
        <strain evidence="2 3">LMG17956</strain>
    </source>
</reference>
<dbReference type="Proteomes" id="UP000027584">
    <property type="component" value="Unassembled WGS sequence"/>
</dbReference>
<dbReference type="EMBL" id="CCBC010000064">
    <property type="protein sequence ID" value="CDO17219.1"/>
    <property type="molecule type" value="Genomic_DNA"/>
</dbReference>
<name>A0A060RG16_9STRE</name>